<keyword evidence="1" id="KW-0732">Signal</keyword>
<comment type="caution">
    <text evidence="3">The sequence shown here is derived from an EMBL/GenBank/DDBJ whole genome shotgun (WGS) entry which is preliminary data.</text>
</comment>
<dbReference type="Pfam" id="PF13517">
    <property type="entry name" value="FG-GAP_3"/>
    <property type="match status" value="5"/>
</dbReference>
<dbReference type="Gene3D" id="2.130.10.130">
    <property type="entry name" value="Integrin alpha, N-terminal"/>
    <property type="match status" value="4"/>
</dbReference>
<dbReference type="InterPro" id="IPR027039">
    <property type="entry name" value="Crtac1"/>
</dbReference>
<dbReference type="PANTHER" id="PTHR16026">
    <property type="entry name" value="CARTILAGE ACIDIC PROTEIN 1"/>
    <property type="match status" value="1"/>
</dbReference>
<dbReference type="InterPro" id="IPR011519">
    <property type="entry name" value="UnbV_ASPIC"/>
</dbReference>
<dbReference type="EMBL" id="JACSIT010000139">
    <property type="protein sequence ID" value="MBC6995576.1"/>
    <property type="molecule type" value="Genomic_DNA"/>
</dbReference>
<dbReference type="Proteomes" id="UP000650081">
    <property type="component" value="Unassembled WGS sequence"/>
</dbReference>
<dbReference type="PANTHER" id="PTHR16026:SF0">
    <property type="entry name" value="CARTILAGE ACIDIC PROTEIN 1"/>
    <property type="match status" value="1"/>
</dbReference>
<reference evidence="3" key="1">
    <citation type="submission" date="2020-08" db="EMBL/GenBank/DDBJ databases">
        <title>Lewinella bacteria from marine environments.</title>
        <authorList>
            <person name="Zhong Y."/>
        </authorList>
    </citation>
    <scope>NUCLEOTIDE SEQUENCE</scope>
    <source>
        <strain evidence="3">KCTC 42187</strain>
    </source>
</reference>
<evidence type="ECO:0000256" key="1">
    <source>
        <dbReference type="ARBA" id="ARBA00022729"/>
    </source>
</evidence>
<organism evidence="3 4">
    <name type="scientific">Neolewinella lacunae</name>
    <dbReference type="NCBI Taxonomy" id="1517758"/>
    <lineage>
        <taxon>Bacteria</taxon>
        <taxon>Pseudomonadati</taxon>
        <taxon>Bacteroidota</taxon>
        <taxon>Saprospiria</taxon>
        <taxon>Saprospirales</taxon>
        <taxon>Lewinellaceae</taxon>
        <taxon>Neolewinella</taxon>
    </lineage>
</organism>
<feature type="domain" description="ASPIC/UnbV" evidence="2">
    <location>
        <begin position="519"/>
        <end position="585"/>
    </location>
</feature>
<dbReference type="InterPro" id="IPR013517">
    <property type="entry name" value="FG-GAP"/>
</dbReference>
<accession>A0A923T9H6</accession>
<evidence type="ECO:0000313" key="3">
    <source>
        <dbReference type="EMBL" id="MBC6995576.1"/>
    </source>
</evidence>
<sequence length="1095" mass="120727">MALVNCEPKNEAPASQPPFQLLRQAETGLDFRNTLTLSPEFNVFNYMYFYNGGGLAAGDFNQDGLIDLFFTSNMGENKMYLNEGQLKFRPVGAEAGLAGQSGWTTGASVVDINQDGLLDIYVSQVGNYLVLQGSNQLYVCQGIENGTPVFKDMAAEYGLDLVGFGTQATFFDYDLDGDLDLFQLNHSLHQNGTFGKRAGLKDAPHPLSGDRLLRNDGGRFTDITASAGIISSVVGYGLGVAAGDINGDGWPDLYIGNDFHENDYLYLNNQDGTFREVLTEQIQHTSRFSMGVDIADLNNDGNAEILSLDMLPEDPVILKSSLGEDGFDVFKFKLGFGYNPQFSRNTLQLNNGDGSFSEIGAFAGIHATDWSWAPLFFDMDHDGLKDLFVSNGIPRRMNDIDYINFKTNDDLKFKESFNDINKDDLSYVDKMPEVKIKNKFYRNQANLRFEDLSEVVRNGAVSYSSSAIVADLDNDGDLDVVTNNIDDEPFVYENLINGQPGRGHYLQLDLRGPTGNRNAIGASAIVYAAGSRKIYENYPVRGYQSSSAGPLHLGLGGVEDIDSILVVWPDRTYTRMPTVQYDTLLTVAWEAGLPAYDFSRRTVASPAELALEDITQETGIDFFHEENPFVDFTREPLIPHMVSTEGPALAVGDVNGDGLDDFFVGSSKRFHSALYLQRPDGSFQQSDARAIYQDSIFEDVDAAFFDLENDGDLDLVVAAGGNEYFANQEPRGQRVYVNNGQGEFTRQAVFPDLFMTASRVLPADVNGDGLTDLFFAGRVVPRFYGEIPASYLFINLGNGQFEDRTADWSPELPAAGMVKDGQWVDLDQDGDQDLLLAVDWEPILLFQNEGDRFVRRELTTVAGWWNTVEAADFDGDGDLDILAGNLGANNKFKPTPQTPLSLYLNDFDGDEKLDQVLTYYVKGVEIPFASHSELMKQFPSMKKRYLFAQDMAKSSMDEIFGKDKLTKAKKIQVTQLESAYLANDGNGNFSTELLPDPLQYSTLGAAARMPAMENGGSTWLVGGNFKGSNIEMGWYDASTVQALTVSPEGVLGTQRLGNLRIDGEVRAIRPITVGGRPAFLVARNNAALKLLRVPQ</sequence>
<name>A0A923T9H6_9BACT</name>
<evidence type="ECO:0000259" key="2">
    <source>
        <dbReference type="Pfam" id="PF07593"/>
    </source>
</evidence>
<dbReference type="AlphaFoldDB" id="A0A923T9H6"/>
<protein>
    <submittedName>
        <fullName evidence="3">VCBS repeat-containing protein</fullName>
    </submittedName>
</protein>
<proteinExistence type="predicted"/>
<gene>
    <name evidence="3" type="ORF">H9S92_15520</name>
</gene>
<dbReference type="SUPFAM" id="SSF69318">
    <property type="entry name" value="Integrin alpha N-terminal domain"/>
    <property type="match status" value="2"/>
</dbReference>
<dbReference type="InterPro" id="IPR028994">
    <property type="entry name" value="Integrin_alpha_N"/>
</dbReference>
<keyword evidence="4" id="KW-1185">Reference proteome</keyword>
<dbReference type="Pfam" id="PF07593">
    <property type="entry name" value="UnbV_ASPIC"/>
    <property type="match status" value="1"/>
</dbReference>
<evidence type="ECO:0000313" key="4">
    <source>
        <dbReference type="Proteomes" id="UP000650081"/>
    </source>
</evidence>